<keyword evidence="4 6" id="KW-1133">Transmembrane helix</keyword>
<dbReference type="NCBIfam" id="TIGR01167">
    <property type="entry name" value="LPXTG_anchor"/>
    <property type="match status" value="1"/>
</dbReference>
<accession>A0ABP8LKW1</accession>
<feature type="transmembrane region" description="Helical" evidence="6">
    <location>
        <begin position="21"/>
        <end position="39"/>
    </location>
</feature>
<organism evidence="7 8">
    <name type="scientific">Ravibacter arvi</name>
    <dbReference type="NCBI Taxonomy" id="2051041"/>
    <lineage>
        <taxon>Bacteria</taxon>
        <taxon>Pseudomonadati</taxon>
        <taxon>Bacteroidota</taxon>
        <taxon>Cytophagia</taxon>
        <taxon>Cytophagales</taxon>
        <taxon>Spirosomataceae</taxon>
        <taxon>Ravibacter</taxon>
    </lineage>
</organism>
<dbReference type="Pfam" id="PF03706">
    <property type="entry name" value="LPG_synthase_TM"/>
    <property type="match status" value="1"/>
</dbReference>
<comment type="caution">
    <text evidence="7">The sequence shown here is derived from an EMBL/GenBank/DDBJ whole genome shotgun (WGS) entry which is preliminary data.</text>
</comment>
<evidence type="ECO:0000256" key="6">
    <source>
        <dbReference type="SAM" id="Phobius"/>
    </source>
</evidence>
<feature type="transmembrane region" description="Helical" evidence="6">
    <location>
        <begin position="241"/>
        <end position="265"/>
    </location>
</feature>
<keyword evidence="8" id="KW-1185">Reference proteome</keyword>
<protein>
    <submittedName>
        <fullName evidence="7">Uncharacterized protein</fullName>
    </submittedName>
</protein>
<reference evidence="8" key="1">
    <citation type="journal article" date="2019" name="Int. J. Syst. Evol. Microbiol.">
        <title>The Global Catalogue of Microorganisms (GCM) 10K type strain sequencing project: providing services to taxonomists for standard genome sequencing and annotation.</title>
        <authorList>
            <consortium name="The Broad Institute Genomics Platform"/>
            <consortium name="The Broad Institute Genome Sequencing Center for Infectious Disease"/>
            <person name="Wu L."/>
            <person name="Ma J."/>
        </authorList>
    </citation>
    <scope>NUCLEOTIDE SEQUENCE [LARGE SCALE GENOMIC DNA]</scope>
    <source>
        <strain evidence="8">JCM 31920</strain>
    </source>
</reference>
<gene>
    <name evidence="7" type="ORF">GCM10023091_02860</name>
</gene>
<sequence length="328" mass="35361">MAQFRKLFAENGQRLTLRWTFVWRIVATAGLLFVLWKALGRDGKNLSDVWQSVGFHVTRGEGVWLLVLLVLVPVNWALESRKWQLLVGKVQRITFSEAVGSTLAGLLSGLALPAQIGDVVGRVAALKVASRSSAIGAALISGGIQFYAAVFTGIWGAFELWEVLPATGPAKKMVAAALGVIVLAGVLAFAFRKYLVLKLPGNGIWGRVKSSLAVIALYDNAELLTAFAIGLLRYLTYAGQFVAGLLLFGFPMSVPEMAACVSLVLMVKTVLPALNLLGDLGLRGVSAVLIFGIFGIAPDDVLAVTFLIWATNILFPAVFGWFWVWKRA</sequence>
<keyword evidence="3 6" id="KW-0812">Transmembrane</keyword>
<evidence type="ECO:0000256" key="2">
    <source>
        <dbReference type="ARBA" id="ARBA00022475"/>
    </source>
</evidence>
<feature type="transmembrane region" description="Helical" evidence="6">
    <location>
        <begin position="173"/>
        <end position="191"/>
    </location>
</feature>
<evidence type="ECO:0000313" key="7">
    <source>
        <dbReference type="EMBL" id="GAA4431704.1"/>
    </source>
</evidence>
<dbReference type="RefSeq" id="WP_345026211.1">
    <property type="nucleotide sequence ID" value="NZ_BAABEY010000001.1"/>
</dbReference>
<evidence type="ECO:0000256" key="3">
    <source>
        <dbReference type="ARBA" id="ARBA00022692"/>
    </source>
</evidence>
<feature type="transmembrane region" description="Helical" evidence="6">
    <location>
        <begin position="303"/>
        <end position="325"/>
    </location>
</feature>
<proteinExistence type="predicted"/>
<evidence type="ECO:0000256" key="5">
    <source>
        <dbReference type="ARBA" id="ARBA00023136"/>
    </source>
</evidence>
<evidence type="ECO:0000313" key="8">
    <source>
        <dbReference type="Proteomes" id="UP001501508"/>
    </source>
</evidence>
<dbReference type="EMBL" id="BAABEY010000001">
    <property type="protein sequence ID" value="GAA4431704.1"/>
    <property type="molecule type" value="Genomic_DNA"/>
</dbReference>
<dbReference type="Proteomes" id="UP001501508">
    <property type="component" value="Unassembled WGS sequence"/>
</dbReference>
<feature type="transmembrane region" description="Helical" evidence="6">
    <location>
        <begin position="134"/>
        <end position="158"/>
    </location>
</feature>
<evidence type="ECO:0000256" key="4">
    <source>
        <dbReference type="ARBA" id="ARBA00022989"/>
    </source>
</evidence>
<name>A0ABP8LKW1_9BACT</name>
<keyword evidence="5 6" id="KW-0472">Membrane</keyword>
<feature type="transmembrane region" description="Helical" evidence="6">
    <location>
        <begin position="62"/>
        <end position="78"/>
    </location>
</feature>
<feature type="transmembrane region" description="Helical" evidence="6">
    <location>
        <begin position="212"/>
        <end position="235"/>
    </location>
</feature>
<evidence type="ECO:0000256" key="1">
    <source>
        <dbReference type="ARBA" id="ARBA00004651"/>
    </source>
</evidence>
<feature type="transmembrane region" description="Helical" evidence="6">
    <location>
        <begin position="277"/>
        <end position="297"/>
    </location>
</feature>
<comment type="subcellular location">
    <subcellularLocation>
        <location evidence="1">Cell membrane</location>
        <topology evidence="1">Multi-pass membrane protein</topology>
    </subcellularLocation>
</comment>
<dbReference type="InterPro" id="IPR022791">
    <property type="entry name" value="L-PG_synthase/AglD"/>
</dbReference>
<keyword evidence="2" id="KW-1003">Cell membrane</keyword>